<dbReference type="Proteomes" id="UP000292118">
    <property type="component" value="Chromosome"/>
</dbReference>
<gene>
    <name evidence="1" type="ORF">ET471_05685</name>
</gene>
<dbReference type="Gene3D" id="3.30.460.10">
    <property type="entry name" value="Beta Polymerase, domain 2"/>
    <property type="match status" value="1"/>
</dbReference>
<dbReference type="InterPro" id="IPR007344">
    <property type="entry name" value="GrpB/CoaE"/>
</dbReference>
<proteinExistence type="predicted"/>
<dbReference type="OrthoDB" id="9799092at2"/>
<sequence>MPTREQIVTFLDDTPPDPATSPWVAGRGPERGVEIAEPDDVWATWYLDVVAHVRGALGLRVLGLQHVGSTSVRGLPAKPVVDVDLTVADPDDEDAYVPALERAGFVLHVREPWWYGHRLLRHPAPRANLHVFGPDSPEVWRHRLFRDWLRGNPDDRALYARVKREAAAATNDADEDGTAYNRRKHAVVREIYARAFAAAGLTG</sequence>
<dbReference type="EMBL" id="CP035493">
    <property type="protein sequence ID" value="QAY69594.1"/>
    <property type="molecule type" value="Genomic_DNA"/>
</dbReference>
<keyword evidence="2" id="KW-1185">Reference proteome</keyword>
<dbReference type="InterPro" id="IPR043519">
    <property type="entry name" value="NT_sf"/>
</dbReference>
<dbReference type="KEGG" id="xya:ET471_05685"/>
<dbReference type="AlphaFoldDB" id="A0A4P6F266"/>
<reference evidence="1 2" key="1">
    <citation type="submission" date="2019-01" db="EMBL/GenBank/DDBJ databases">
        <title>Genome sequencing of strain FW10M-9.</title>
        <authorList>
            <person name="Heo J."/>
            <person name="Kim S.-J."/>
            <person name="Kim J.-S."/>
            <person name="Hong S.-B."/>
            <person name="Kwon S.-W."/>
        </authorList>
    </citation>
    <scope>NUCLEOTIDE SEQUENCE [LARGE SCALE GENOMIC DNA]</scope>
    <source>
        <strain evidence="1 2">FW10M-9</strain>
    </source>
</reference>
<dbReference type="SUPFAM" id="SSF81301">
    <property type="entry name" value="Nucleotidyltransferase"/>
    <property type="match status" value="1"/>
</dbReference>
<dbReference type="Pfam" id="PF04229">
    <property type="entry name" value="GrpB"/>
    <property type="match status" value="1"/>
</dbReference>
<protein>
    <submittedName>
        <fullName evidence="1">GrpB family protein</fullName>
    </submittedName>
</protein>
<name>A0A4P6F266_9MICO</name>
<evidence type="ECO:0000313" key="2">
    <source>
        <dbReference type="Proteomes" id="UP000292118"/>
    </source>
</evidence>
<evidence type="ECO:0000313" key="1">
    <source>
        <dbReference type="EMBL" id="QAY69594.1"/>
    </source>
</evidence>
<organism evidence="1 2">
    <name type="scientific">Xylanimonas protaetiae</name>
    <dbReference type="NCBI Taxonomy" id="2509457"/>
    <lineage>
        <taxon>Bacteria</taxon>
        <taxon>Bacillati</taxon>
        <taxon>Actinomycetota</taxon>
        <taxon>Actinomycetes</taxon>
        <taxon>Micrococcales</taxon>
        <taxon>Promicromonosporaceae</taxon>
        <taxon>Xylanimonas</taxon>
    </lineage>
</organism>
<accession>A0A4P6F266</accession>
<dbReference type="PANTHER" id="PTHR34822">
    <property type="entry name" value="GRPB DOMAIN PROTEIN (AFU_ORTHOLOGUE AFUA_1G01530)"/>
    <property type="match status" value="1"/>
</dbReference>
<dbReference type="PANTHER" id="PTHR34822:SF1">
    <property type="entry name" value="GRPB FAMILY PROTEIN"/>
    <property type="match status" value="1"/>
</dbReference>
<dbReference type="RefSeq" id="WP_129186993.1">
    <property type="nucleotide sequence ID" value="NZ_CP035493.1"/>
</dbReference>